<gene>
    <name evidence="2" type="ORF">Cboi02_000048000</name>
</gene>
<protein>
    <submittedName>
        <fullName evidence="2">Unnamed protein product</fullName>
    </submittedName>
</protein>
<proteinExistence type="predicted"/>
<evidence type="ECO:0000259" key="1">
    <source>
        <dbReference type="Pfam" id="PF09994"/>
    </source>
</evidence>
<name>A0A9W6SVG3_CANBO</name>
<dbReference type="PANTHER" id="PTHR33840">
    <property type="match status" value="1"/>
</dbReference>
<dbReference type="Pfam" id="PF09994">
    <property type="entry name" value="T6SS_Tle1-like_cat"/>
    <property type="match status" value="1"/>
</dbReference>
<keyword evidence="3" id="KW-1185">Reference proteome</keyword>
<evidence type="ECO:0000313" key="3">
    <source>
        <dbReference type="Proteomes" id="UP001165120"/>
    </source>
</evidence>
<comment type="caution">
    <text evidence="2">The sequence shown here is derived from an EMBL/GenBank/DDBJ whole genome shotgun (WGS) entry which is preliminary data.</text>
</comment>
<dbReference type="PANTHER" id="PTHR33840:SF2">
    <property type="entry name" value="TLE1 PHOSPHOLIPASE DOMAIN-CONTAINING PROTEIN"/>
    <property type="match status" value="1"/>
</dbReference>
<sequence>MNAEFGRLRECGYFWKFVGKACSKIDAAIAFSLDSHIMSAYSYLMKYYITGDRISLFGYSRGGFTARVLAGMLDRVGLLNAGLEEMVSTAWEIHRVWENDGQPTGICESNATAYEFKKTFSRKDIEINFMGLWDCVNSVGIIRDRLFPYTSNPQNVRHIRHAISTDERRGKFKQNLFYFSRGTISNYFNSSAKLGSDILTRPINCDCLEARSNQHRDTCIQLPDEDCVTRLNISMSPNNHKILDNIDIIELLFAGDHGDVGSGWPDTILGHNLSNIPLKWILSFAIEFGVIFQKGAIHGFASKYSNFESLISCNHDNLCLSIKHSKNHIKPDKELPKWDQFLIKLKMKFMLEDGEMLGDDVNFDLNACKTLFPKSTNGVDLFPNPERKLRDPKCLYCTHDNSNPIITANGFDCRGNEKFYKAFFWWIIEVLPIGIFKEDKRGKWKQDYFPNFGSSRRFDDNMKLHWSVLWRMQFINDYNPKNLPPQIYQLFKSLRQFSGVEYDDVCCNNETGSSTMNIHGVDDGRSSNLIANDSLIDSYSRGIRTDIKKLTQSADVESHRSSAQIETPEYLFIDWNIIPDDLGRWLNEYPEI</sequence>
<reference evidence="2" key="1">
    <citation type="submission" date="2023-04" db="EMBL/GenBank/DDBJ databases">
        <title>Candida boidinii NBRC 10035.</title>
        <authorList>
            <person name="Ichikawa N."/>
            <person name="Sato H."/>
            <person name="Tonouchi N."/>
        </authorList>
    </citation>
    <scope>NUCLEOTIDE SEQUENCE</scope>
    <source>
        <strain evidence="2">NBRC 10035</strain>
    </source>
</reference>
<dbReference type="EMBL" id="BSXN01000090">
    <property type="protein sequence ID" value="GME67048.1"/>
    <property type="molecule type" value="Genomic_DNA"/>
</dbReference>
<feature type="domain" description="T6SS Phospholipase effector Tle1-like catalytic" evidence="1">
    <location>
        <begin position="20"/>
        <end position="282"/>
    </location>
</feature>
<dbReference type="AlphaFoldDB" id="A0A9W6SVG3"/>
<dbReference type="Proteomes" id="UP001165120">
    <property type="component" value="Unassembled WGS sequence"/>
</dbReference>
<dbReference type="InterPro" id="IPR018712">
    <property type="entry name" value="Tle1-like_cat"/>
</dbReference>
<accession>A0A9W6SVG3</accession>
<organism evidence="2 3">
    <name type="scientific">Candida boidinii</name>
    <name type="common">Yeast</name>
    <dbReference type="NCBI Taxonomy" id="5477"/>
    <lineage>
        <taxon>Eukaryota</taxon>
        <taxon>Fungi</taxon>
        <taxon>Dikarya</taxon>
        <taxon>Ascomycota</taxon>
        <taxon>Saccharomycotina</taxon>
        <taxon>Pichiomycetes</taxon>
        <taxon>Pichiales</taxon>
        <taxon>Pichiaceae</taxon>
        <taxon>Ogataea</taxon>
        <taxon>Ogataea/Candida clade</taxon>
    </lineage>
</organism>
<evidence type="ECO:0000313" key="2">
    <source>
        <dbReference type="EMBL" id="GME67048.1"/>
    </source>
</evidence>